<organism evidence="8">
    <name type="scientific">Amorphochlora amoebiformis</name>
    <dbReference type="NCBI Taxonomy" id="1561963"/>
    <lineage>
        <taxon>Eukaryota</taxon>
        <taxon>Sar</taxon>
        <taxon>Rhizaria</taxon>
        <taxon>Cercozoa</taxon>
        <taxon>Chlorarachniophyceae</taxon>
        <taxon>Amorphochlora</taxon>
    </lineage>
</organism>
<dbReference type="GO" id="GO:0071074">
    <property type="term" value="F:eukaryotic initiation factor eIF2 binding"/>
    <property type="evidence" value="ECO:0007669"/>
    <property type="project" value="TreeGrafter"/>
</dbReference>
<dbReference type="GO" id="GO:0001732">
    <property type="term" value="P:formation of cytoplasmic translation initiation complex"/>
    <property type="evidence" value="ECO:0007669"/>
    <property type="project" value="TreeGrafter"/>
</dbReference>
<dbReference type="InterPro" id="IPR003307">
    <property type="entry name" value="W2_domain"/>
</dbReference>
<sequence>MINIGGDETDVSYRYKMPKLKAKIEGRGNGIRTIVPNMVDVAKALNVPPEYPTKFFGVELGAQSKYDSKSERASVNGAHGAPDLQKILTKFIQMFILCPRCELPEIKWNVTKTALKIDCAACGYNGQINNQHRLLTYILKTKSGKGKKKDKSSKKDRRERRAKQASGAKSKPDRKVEEDVVWHTDTTKEAVEARKKLEFEKMTNGREKVSTVSSKDSPVLVLRDYIKTKDPSVPQILAELKLLQVARGFSETEKFKILIESTIDTSDPKSVASQFEKNAKLYGRIATTPHATNLFLLCMEELVGVGDKIMLKRTPIILQKLYDADVLEEEAIIKWAESPPETSLITRDSAVAVRKAAKPFVIWLQEAEEEDDD</sequence>
<dbReference type="GO" id="GO:0005829">
    <property type="term" value="C:cytosol"/>
    <property type="evidence" value="ECO:0007669"/>
    <property type="project" value="TreeGrafter"/>
</dbReference>
<dbReference type="PROSITE" id="PS51363">
    <property type="entry name" value="W2"/>
    <property type="match status" value="1"/>
</dbReference>
<evidence type="ECO:0000259" key="7">
    <source>
        <dbReference type="PROSITE" id="PS51363"/>
    </source>
</evidence>
<dbReference type="GO" id="GO:0005525">
    <property type="term" value="F:GTP binding"/>
    <property type="evidence" value="ECO:0007669"/>
    <property type="project" value="UniProtKB-KW"/>
</dbReference>
<dbReference type="FunFam" id="3.30.30.170:FF:000002">
    <property type="entry name" value="Eukaryotic translation initiation factor 5"/>
    <property type="match status" value="1"/>
</dbReference>
<evidence type="ECO:0000256" key="1">
    <source>
        <dbReference type="ARBA" id="ARBA00010397"/>
    </source>
</evidence>
<dbReference type="SMART" id="SM00515">
    <property type="entry name" value="eIF5C"/>
    <property type="match status" value="1"/>
</dbReference>
<evidence type="ECO:0000256" key="4">
    <source>
        <dbReference type="ARBA" id="ARBA00022917"/>
    </source>
</evidence>
<dbReference type="PANTHER" id="PTHR23001:SF7">
    <property type="entry name" value="EUKARYOTIC TRANSLATION INITIATION FACTOR 5"/>
    <property type="match status" value="1"/>
</dbReference>
<dbReference type="CDD" id="cd11561">
    <property type="entry name" value="W2_eIF5"/>
    <property type="match status" value="1"/>
</dbReference>
<evidence type="ECO:0000256" key="2">
    <source>
        <dbReference type="ARBA" id="ARBA00022540"/>
    </source>
</evidence>
<dbReference type="InterPro" id="IPR016189">
    <property type="entry name" value="Transl_init_fac_IF2/IF5_N"/>
</dbReference>
<feature type="region of interest" description="Disordered" evidence="6">
    <location>
        <begin position="142"/>
        <end position="178"/>
    </location>
</feature>
<dbReference type="GO" id="GO:0003743">
    <property type="term" value="F:translation initiation factor activity"/>
    <property type="evidence" value="ECO:0007669"/>
    <property type="project" value="UniProtKB-KW"/>
</dbReference>
<dbReference type="Gene3D" id="2.20.25.350">
    <property type="match status" value="1"/>
</dbReference>
<gene>
    <name evidence="8" type="ORF">LAMO00422_LOCUS15593</name>
</gene>
<accession>A0A7S0H591</accession>
<dbReference type="SMART" id="SM00653">
    <property type="entry name" value="eIF2B_5"/>
    <property type="match status" value="1"/>
</dbReference>
<name>A0A7S0H591_9EUKA</name>
<evidence type="ECO:0000256" key="5">
    <source>
        <dbReference type="ARBA" id="ARBA00023134"/>
    </source>
</evidence>
<keyword evidence="2" id="KW-0396">Initiation factor</keyword>
<evidence type="ECO:0000256" key="6">
    <source>
        <dbReference type="SAM" id="MobiDB-lite"/>
    </source>
</evidence>
<dbReference type="SUPFAM" id="SSF48371">
    <property type="entry name" value="ARM repeat"/>
    <property type="match status" value="1"/>
</dbReference>
<keyword evidence="3" id="KW-0547">Nucleotide-binding</keyword>
<reference evidence="8" key="1">
    <citation type="submission" date="2021-01" db="EMBL/GenBank/DDBJ databases">
        <authorList>
            <person name="Corre E."/>
            <person name="Pelletier E."/>
            <person name="Niang G."/>
            <person name="Scheremetjew M."/>
            <person name="Finn R."/>
            <person name="Kale V."/>
            <person name="Holt S."/>
            <person name="Cochrane G."/>
            <person name="Meng A."/>
            <person name="Brown T."/>
            <person name="Cohen L."/>
        </authorList>
    </citation>
    <scope>NUCLEOTIDE SEQUENCE</scope>
    <source>
        <strain evidence="8">CCMP2058</strain>
    </source>
</reference>
<comment type="similarity">
    <text evidence="1">Belongs to the eIF-2-beta/eIF-5 family.</text>
</comment>
<protein>
    <recommendedName>
        <fullName evidence="7">W2 domain-containing protein</fullName>
    </recommendedName>
</protein>
<dbReference type="SUPFAM" id="SSF100966">
    <property type="entry name" value="Translation initiation factor 2 beta, aIF2beta, N-terminal domain"/>
    <property type="match status" value="1"/>
</dbReference>
<dbReference type="InterPro" id="IPR002735">
    <property type="entry name" value="Transl_init_fac_IF2/IF5_dom"/>
</dbReference>
<dbReference type="PANTHER" id="PTHR23001">
    <property type="entry name" value="EUKARYOTIC TRANSLATION INITIATION FACTOR"/>
    <property type="match status" value="1"/>
</dbReference>
<dbReference type="EMBL" id="HBEM01022867">
    <property type="protein sequence ID" value="CAD8456646.1"/>
    <property type="molecule type" value="Transcribed_RNA"/>
</dbReference>
<dbReference type="Pfam" id="PF01873">
    <property type="entry name" value="eIF-5_eIF-2B"/>
    <property type="match status" value="1"/>
</dbReference>
<dbReference type="Pfam" id="PF02020">
    <property type="entry name" value="W2"/>
    <property type="match status" value="1"/>
</dbReference>
<feature type="domain" description="W2" evidence="7">
    <location>
        <begin position="212"/>
        <end position="373"/>
    </location>
</feature>
<dbReference type="GO" id="GO:0005092">
    <property type="term" value="F:GDP-dissociation inhibitor activity"/>
    <property type="evidence" value="ECO:0007669"/>
    <property type="project" value="TreeGrafter"/>
</dbReference>
<dbReference type="InterPro" id="IPR045196">
    <property type="entry name" value="IF2/IF5"/>
</dbReference>
<evidence type="ECO:0000313" key="8">
    <source>
        <dbReference type="EMBL" id="CAD8456646.1"/>
    </source>
</evidence>
<dbReference type="InterPro" id="IPR016024">
    <property type="entry name" value="ARM-type_fold"/>
</dbReference>
<proteinExistence type="inferred from homology"/>
<feature type="compositionally biased region" description="Basic residues" evidence="6">
    <location>
        <begin position="142"/>
        <end position="163"/>
    </location>
</feature>
<keyword evidence="5" id="KW-0342">GTP-binding</keyword>
<dbReference type="Gene3D" id="3.30.30.170">
    <property type="match status" value="1"/>
</dbReference>
<dbReference type="Gene3D" id="1.25.40.180">
    <property type="match status" value="1"/>
</dbReference>
<dbReference type="AlphaFoldDB" id="A0A7S0H591"/>
<evidence type="ECO:0000256" key="3">
    <source>
        <dbReference type="ARBA" id="ARBA00022741"/>
    </source>
</evidence>
<keyword evidence="4" id="KW-0648">Protein biosynthesis</keyword>